<dbReference type="Gene3D" id="3.40.30.10">
    <property type="entry name" value="Glutaredoxin"/>
    <property type="match status" value="1"/>
</dbReference>
<dbReference type="SUPFAM" id="SSF48208">
    <property type="entry name" value="Six-hairpin glycosidases"/>
    <property type="match status" value="1"/>
</dbReference>
<dbReference type="EMBL" id="CP101751">
    <property type="protein sequence ID" value="UUC46727.1"/>
    <property type="molecule type" value="Genomic_DNA"/>
</dbReference>
<reference evidence="2" key="1">
    <citation type="submission" date="2022-07" db="EMBL/GenBank/DDBJ databases">
        <title>Isolation, identification, and degradation of a PFOSA degrading strain from sewage treatment plant.</title>
        <authorList>
            <person name="Zhang L."/>
            <person name="Huo Y."/>
        </authorList>
    </citation>
    <scope>NUCLEOTIDE SEQUENCE</scope>
    <source>
        <strain evidence="2">C1</strain>
    </source>
</reference>
<dbReference type="PANTHER" id="PTHR42899">
    <property type="entry name" value="SPERMATOGENESIS-ASSOCIATED PROTEIN 20"/>
    <property type="match status" value="1"/>
</dbReference>
<dbReference type="SUPFAM" id="SSF52833">
    <property type="entry name" value="Thioredoxin-like"/>
    <property type="match status" value="1"/>
</dbReference>
<name>A0ABY5IYZ2_9FLAO</name>
<proteinExistence type="predicted"/>
<protein>
    <submittedName>
        <fullName evidence="2">Thioredoxin domain-containing protein</fullName>
    </submittedName>
</protein>
<evidence type="ECO:0000313" key="2">
    <source>
        <dbReference type="EMBL" id="UUC46727.1"/>
    </source>
</evidence>
<dbReference type="RefSeq" id="WP_256552384.1">
    <property type="nucleotide sequence ID" value="NZ_CP101751.1"/>
</dbReference>
<dbReference type="Gene3D" id="1.50.10.20">
    <property type="match status" value="1"/>
</dbReference>
<dbReference type="PANTHER" id="PTHR42899:SF1">
    <property type="entry name" value="SPERMATOGENESIS-ASSOCIATED PROTEIN 20"/>
    <property type="match status" value="1"/>
</dbReference>
<dbReference type="PIRSF" id="PIRSF006402">
    <property type="entry name" value="UCP006402_thioredoxin"/>
    <property type="match status" value="1"/>
</dbReference>
<accession>A0ABY5IYZ2</accession>
<feature type="domain" description="Spermatogenesis-associated protein 20-like TRX" evidence="1">
    <location>
        <begin position="9"/>
        <end position="162"/>
    </location>
</feature>
<evidence type="ECO:0000259" key="1">
    <source>
        <dbReference type="Pfam" id="PF03190"/>
    </source>
</evidence>
<sequence>MNAFFKTMNELQHESSPYLLQHANNPIHWKAWNDTTLATAKTENKLMIVSIGYSACHWCHVMEHESFEDNEVAQVMNAGFIAVKVDREERPDVDAIYMKAVQLMTGHGGWPLNVVCLPDGRPVWGGTYFKKDNWIDILNQLYNLYQSNPAKVTEYAEKLHEGISFLGIVNHTNANPEEQDPAHIKALIEKWSKSFDWEFGGYARAPKFMMPNNYLFLQRFGYQTSSKDLLDFVDLTLTRMAYGGLFDVLGGGFSRYSVDMRWHVPHFEKMLYDNGQLMSLYAEAYKRTQSPLYKEVIEKTMDFVQRELLNPDGGFYSALDADSINPKQQLEEGAYYVWQKETLQQLLQSDFDIFSTLFNINDFGYWEHDNYVLIQSQSLENIADQFGLTVAELAHKKQQWERLLFQEQLKRPKPRLDDKSLTSWNAIMLKGCIDAYNAIGNKDYLKLAQDNASFIIQRLWSDEGHLWHTYKNGQSTIIGFLEDYAFTIDAFIALYQTTLEESYLYHAKQLTDYCFDHFYDETQQFFLFKAKNTSALIAEHYEIEDNVIPSSNSVMAGNLFTLGILFHNSHYEKTAMQMLNHVIPNIDYGSAFSNWLNLWMNLSTDNKELAVCGSDALSMIQLINQNYLPHVIVAGSTTASDIPFLQNRFDDNDTLFYICENKNCQLPVNTITTALNELAIK</sequence>
<gene>
    <name evidence="2" type="ORF">NOX80_05885</name>
</gene>
<keyword evidence="3" id="KW-1185">Reference proteome</keyword>
<dbReference type="Pfam" id="PF03190">
    <property type="entry name" value="Thioredox_DsbH"/>
    <property type="match status" value="1"/>
</dbReference>
<dbReference type="CDD" id="cd02955">
    <property type="entry name" value="SSP411"/>
    <property type="match status" value="1"/>
</dbReference>
<dbReference type="InterPro" id="IPR008928">
    <property type="entry name" value="6-hairpin_glycosidase_sf"/>
</dbReference>
<dbReference type="InterPro" id="IPR036249">
    <property type="entry name" value="Thioredoxin-like_sf"/>
</dbReference>
<organism evidence="2 3">
    <name type="scientific">Flavobacterium cerinum</name>
    <dbReference type="NCBI Taxonomy" id="2502784"/>
    <lineage>
        <taxon>Bacteria</taxon>
        <taxon>Pseudomonadati</taxon>
        <taxon>Bacteroidota</taxon>
        <taxon>Flavobacteriia</taxon>
        <taxon>Flavobacteriales</taxon>
        <taxon>Flavobacteriaceae</taxon>
        <taxon>Flavobacterium</taxon>
    </lineage>
</organism>
<dbReference type="Proteomes" id="UP001059844">
    <property type="component" value="Chromosome"/>
</dbReference>
<dbReference type="InterPro" id="IPR024705">
    <property type="entry name" value="Ssp411"/>
</dbReference>
<dbReference type="InterPro" id="IPR004879">
    <property type="entry name" value="Ssp411-like_TRX"/>
</dbReference>
<evidence type="ECO:0000313" key="3">
    <source>
        <dbReference type="Proteomes" id="UP001059844"/>
    </source>
</evidence>